<dbReference type="OrthoDB" id="4792313at2"/>
<dbReference type="EMBL" id="NRGR01000013">
    <property type="protein sequence ID" value="PCC39601.1"/>
    <property type="molecule type" value="Genomic_DNA"/>
</dbReference>
<dbReference type="AlphaFoldDB" id="A0A2A3YJY5"/>
<protein>
    <submittedName>
        <fullName evidence="1">Uncharacterized protein</fullName>
    </submittedName>
</protein>
<keyword evidence="2" id="KW-1185">Reference proteome</keyword>
<name>A0A2A3YJY5_9MICO</name>
<reference evidence="1 2" key="1">
    <citation type="journal article" date="2017" name="Elife">
        <title>Extensive horizontal gene transfer in cheese-associated bacteria.</title>
        <authorList>
            <person name="Bonham K.S."/>
            <person name="Wolfe B.E."/>
            <person name="Dutton R.J."/>
        </authorList>
    </citation>
    <scope>NUCLEOTIDE SEQUENCE [LARGE SCALE GENOMIC DNA]</scope>
    <source>
        <strain evidence="1 2">341_9</strain>
    </source>
</reference>
<gene>
    <name evidence="1" type="ORF">CIK66_07755</name>
</gene>
<proteinExistence type="predicted"/>
<evidence type="ECO:0000313" key="1">
    <source>
        <dbReference type="EMBL" id="PCC39601.1"/>
    </source>
</evidence>
<comment type="caution">
    <text evidence="1">The sequence shown here is derived from an EMBL/GenBank/DDBJ whole genome shotgun (WGS) entry which is preliminary data.</text>
</comment>
<dbReference type="Proteomes" id="UP000218598">
    <property type="component" value="Unassembled WGS sequence"/>
</dbReference>
<organism evidence="1 2">
    <name type="scientific">Brachybacterium alimentarium</name>
    <dbReference type="NCBI Taxonomy" id="47845"/>
    <lineage>
        <taxon>Bacteria</taxon>
        <taxon>Bacillati</taxon>
        <taxon>Actinomycetota</taxon>
        <taxon>Actinomycetes</taxon>
        <taxon>Micrococcales</taxon>
        <taxon>Dermabacteraceae</taxon>
        <taxon>Brachybacterium</taxon>
    </lineage>
</organism>
<sequence>MDTIWGCDTETMDELTAEVVERVERLIALFDALRGASAAVTWTGPDADDHRARTATVARQGADLCGILREHARRLHDESAQQSDASRADPFADPGFAVRAGGIDPLRAPFTGTGSATAPRSGKFTLFPEVDPGFRHPIDHEKIAGVWRKLNEPWSIPPFAGPFVPRLPHHGGELPQSEEYGLTQESLERGELARRTALRGNVYTAGGQAVLDAHTMAGEALDGAEAALIDSGHDEFTPAVSLARVPLDASSLLIGENSTAAGIVHGVDHLFANYSQAGGEVIDALGEGDLAGAARAMERGGYRHLEALGEMATSGPISELPGVSADMAGHAADAVEPVSPEAADSLRDLEHAHREIADRVEGVRESVLDSETWYDMRRREAPLPWDAR</sequence>
<evidence type="ECO:0000313" key="2">
    <source>
        <dbReference type="Proteomes" id="UP000218598"/>
    </source>
</evidence>
<accession>A0A2A3YJY5</accession>
<dbReference type="RefSeq" id="WP_096196937.1">
    <property type="nucleotide sequence ID" value="NZ_JBQQPH010000025.1"/>
</dbReference>